<evidence type="ECO:0000313" key="15">
    <source>
        <dbReference type="Proteomes" id="UP001336250"/>
    </source>
</evidence>
<dbReference type="Pfam" id="PF00550">
    <property type="entry name" value="PP-binding"/>
    <property type="match status" value="1"/>
</dbReference>
<dbReference type="SMART" id="SM00822">
    <property type="entry name" value="PKS_KR"/>
    <property type="match status" value="1"/>
</dbReference>
<dbReference type="InterPro" id="IPR016039">
    <property type="entry name" value="Thiolase-like"/>
</dbReference>
<keyword evidence="2" id="KW-0597">Phosphoprotein</keyword>
<evidence type="ECO:0000256" key="5">
    <source>
        <dbReference type="ARBA" id="ARBA00023268"/>
    </source>
</evidence>
<feature type="region of interest" description="C-terminal hotdog fold" evidence="8">
    <location>
        <begin position="1098"/>
        <end position="1254"/>
    </location>
</feature>
<evidence type="ECO:0000256" key="8">
    <source>
        <dbReference type="PROSITE-ProRule" id="PRU01363"/>
    </source>
</evidence>
<evidence type="ECO:0000256" key="1">
    <source>
        <dbReference type="ARBA" id="ARBA00022450"/>
    </source>
</evidence>
<dbReference type="InterPro" id="IPR042104">
    <property type="entry name" value="PKS_dehydratase_sf"/>
</dbReference>
<dbReference type="PANTHER" id="PTHR43775:SF37">
    <property type="entry name" value="SI:DKEY-61P9.11"/>
    <property type="match status" value="1"/>
</dbReference>
<dbReference type="InterPro" id="IPR001227">
    <property type="entry name" value="Ac_transferase_dom_sf"/>
</dbReference>
<dbReference type="InterPro" id="IPR014031">
    <property type="entry name" value="Ketoacyl_synth_C"/>
</dbReference>
<dbReference type="PANTHER" id="PTHR43775">
    <property type="entry name" value="FATTY ACID SYNTHASE"/>
    <property type="match status" value="1"/>
</dbReference>
<dbReference type="SMART" id="SM00829">
    <property type="entry name" value="PKS_ER"/>
    <property type="match status" value="1"/>
</dbReference>
<dbReference type="InterPro" id="IPR013154">
    <property type="entry name" value="ADH-like_N"/>
</dbReference>
<dbReference type="InterPro" id="IPR011032">
    <property type="entry name" value="GroES-like_sf"/>
</dbReference>
<dbReference type="Gene3D" id="1.10.1200.10">
    <property type="entry name" value="ACP-like"/>
    <property type="match status" value="1"/>
</dbReference>
<dbReference type="GO" id="GO:0006633">
    <property type="term" value="P:fatty acid biosynthetic process"/>
    <property type="evidence" value="ECO:0007669"/>
    <property type="project" value="TreeGrafter"/>
</dbReference>
<dbReference type="Pfam" id="PF14765">
    <property type="entry name" value="PS-DH"/>
    <property type="match status" value="1"/>
</dbReference>
<dbReference type="EMBL" id="JAZIBG010000014">
    <property type="protein sequence ID" value="MEF7613129.1"/>
    <property type="molecule type" value="Genomic_DNA"/>
</dbReference>
<dbReference type="Gene3D" id="3.10.129.110">
    <property type="entry name" value="Polyketide synthase dehydratase"/>
    <property type="match status" value="1"/>
</dbReference>
<evidence type="ECO:0000259" key="12">
    <source>
        <dbReference type="PROSITE" id="PS52004"/>
    </source>
</evidence>
<dbReference type="SMART" id="SM00827">
    <property type="entry name" value="PKS_AT"/>
    <property type="match status" value="1"/>
</dbReference>
<dbReference type="SMART" id="SM00825">
    <property type="entry name" value="PKS_KS"/>
    <property type="match status" value="1"/>
</dbReference>
<keyword evidence="3" id="KW-0808">Transferase</keyword>
<dbReference type="SUPFAM" id="SSF51735">
    <property type="entry name" value="NAD(P)-binding Rossmann-fold domains"/>
    <property type="match status" value="3"/>
</dbReference>
<dbReference type="SMART" id="SM00823">
    <property type="entry name" value="PKS_PP"/>
    <property type="match status" value="1"/>
</dbReference>
<feature type="domain" description="Carrier" evidence="11">
    <location>
        <begin position="2496"/>
        <end position="2570"/>
    </location>
</feature>
<dbReference type="PROSITE" id="PS52019">
    <property type="entry name" value="PKS_MFAS_DH"/>
    <property type="match status" value="1"/>
</dbReference>
<dbReference type="InterPro" id="IPR049551">
    <property type="entry name" value="PKS_DH_C"/>
</dbReference>
<dbReference type="Pfam" id="PF02801">
    <property type="entry name" value="Ketoacyl-synt_C"/>
    <property type="match status" value="1"/>
</dbReference>
<dbReference type="InterPro" id="IPR016035">
    <property type="entry name" value="Acyl_Trfase/lysoPLipase"/>
</dbReference>
<dbReference type="InterPro" id="IPR013217">
    <property type="entry name" value="Methyltransf_12"/>
</dbReference>
<dbReference type="Gene3D" id="3.40.47.10">
    <property type="match status" value="1"/>
</dbReference>
<dbReference type="InterPro" id="IPR036736">
    <property type="entry name" value="ACP-like_sf"/>
</dbReference>
<evidence type="ECO:0000256" key="6">
    <source>
        <dbReference type="ARBA" id="ARBA00023315"/>
    </source>
</evidence>
<dbReference type="InterPro" id="IPR020843">
    <property type="entry name" value="ER"/>
</dbReference>
<dbReference type="Gene3D" id="3.90.180.10">
    <property type="entry name" value="Medium-chain alcohol dehydrogenases, catalytic domain"/>
    <property type="match status" value="1"/>
</dbReference>
<dbReference type="SMART" id="SM01294">
    <property type="entry name" value="PKS_PP_betabranch"/>
    <property type="match status" value="1"/>
</dbReference>
<dbReference type="Pfam" id="PF08242">
    <property type="entry name" value="Methyltransf_12"/>
    <property type="match status" value="1"/>
</dbReference>
<dbReference type="SUPFAM" id="SSF52151">
    <property type="entry name" value="FabD/lysophospholipase-like"/>
    <property type="match status" value="1"/>
</dbReference>
<protein>
    <submittedName>
        <fullName evidence="14">SDR family NAD(P)-dependent oxidoreductase</fullName>
    </submittedName>
</protein>
<dbReference type="GO" id="GO:0031177">
    <property type="term" value="F:phosphopantetheine binding"/>
    <property type="evidence" value="ECO:0007669"/>
    <property type="project" value="InterPro"/>
</dbReference>
<dbReference type="Proteomes" id="UP001336250">
    <property type="component" value="Unassembled WGS sequence"/>
</dbReference>
<dbReference type="PROSITE" id="PS50075">
    <property type="entry name" value="CARRIER"/>
    <property type="match status" value="1"/>
</dbReference>
<keyword evidence="15" id="KW-1185">Reference proteome</keyword>
<feature type="active site" description="Proton acceptor; for dehydratase activity" evidence="8">
    <location>
        <position position="990"/>
    </location>
</feature>
<dbReference type="GO" id="GO:0016491">
    <property type="term" value="F:oxidoreductase activity"/>
    <property type="evidence" value="ECO:0007669"/>
    <property type="project" value="InterPro"/>
</dbReference>
<dbReference type="SMART" id="SM00826">
    <property type="entry name" value="PKS_DH"/>
    <property type="match status" value="1"/>
</dbReference>
<evidence type="ECO:0000256" key="10">
    <source>
        <dbReference type="SAM" id="MobiDB-lite"/>
    </source>
</evidence>
<dbReference type="Pfam" id="PF08240">
    <property type="entry name" value="ADH_N"/>
    <property type="match status" value="1"/>
</dbReference>
<sequence>MADVPHDPTAAAGAPSMRTLLQDATLQIRRLRARVQTLESQAKAAAAQQGVDEPIAIVGMACRFPGGADTPEAFWRLLDGGIDAVSEVPPRAWDAARWHDPSGDHAGMVTRHGAFLSDDEVQGFDPQCFGITPRDAERMDPQQRLLLEVAHEAMENAGLAPFAQKGTQGGHATGVIVGTGFDDYARRHVASGDPTRIDAAGALGTHRAIAAGRVAYVFGLQGPTLQLDTTCSSSLLAVHLACQALRSREAERMIAGGVNLMLAPEPSVGFSRLGALSADGRCRTFDADAGGYARGEGCGLVVLERLADAQAAGRPVLAVLRGSAVNHDGASNGLTAPSGPAQVAVIRAALARAGLTPSDVQYVEAHGTATPLGDPIELLALQEAYAGTERAAPLWVGSVKTNIGHLEAAAGVAGLIKAVLSLHHGRLPAHLHLRTPSPRVPWERLALRVPRASTAWPDTEGPRRAGVSSFGMSGTNVHVVVEAAPPAAAPAAGDAPASRVQLFPIAARHAAALQAQAASLARWLEAPKPGLSPDALAHALGQTRSHGPFRRAFVAGSVDTLRASLAAAATAPAERRAAPRVAFLFTGQGAQQRQMGRTLYRDWPVFRAAFDRCAALADARLPRPLAEVMWPDEEAGDADLDRTGYAQPALFALQVALAALWRSWGVVPHCVLGHSVGEYAAAVAAGVMAMPDAMNLLLSRASRMQALPAGGAMAALQAAPSVVAALLPAGAEIAARNGPAHTVVAGTQAAVAQAVAVASAQGIGAQRLKVSHAFHSALMAPMLDGFAGDVAAVPMAAPRIAMVSSRSGRLAGADIAQPGYWVAQVREPVAFDAALATLAEQGCEVAIEIGPRPVLLGLLAASAGAAGAAAAAPLMLPSLRGTPMGDETTVLLGSVAQLYEAGAALDWSALSPRPLGTPPASLPKSVFVRRPCWVDAPPAPARPAEGRLSASALAPSASRWPGREVPLAGDALKVFERDLAADAELPWHHHRVAGRTLLPAAASVCAVLATAARTATGAWRIEALSLEQGLWLPEEGAVPVQVHWQPDGEAGVRWSLHSRGGAGSLAGWQRHVQARLKPADTGAAWPAGDVGAQWAGLPRRLSSDGLYRRLADHGLVYGPRFQALAEVAWGDAVAIGRVRHDDAPADPASDEAAWDDASVAAAWIDAGLQLAGAAVAGEQGAEAQTGAAARLWLPAAIAAFEARRGTPAWVVAQRLTPAGDASPRIDLRWHAADGRCVARLHGLRLAALSLPAAQAEAPSPAATASVPIRIVEPTWQAEPLPAAARWPAPAVLATRLRPAFEAALQSADCAAYEALQPGLEALSLAWAARAIDQLGGPDALATPERAAQRGVSAPERQALLAALLRSLAAARQRGPAAAGGDVALAGSLAAGTPEGLDAPALQAELEALHPGRPELALVGRCGAALADILTGRADALAVLFPGGDLSLLTALYERSPGAQVMNGLLRASLQAAVAALPPAAAPDAPLRVLEIGAGTGGSTAHLLPVLAGLARAGRPVDYLFTDVSPHFLQQARERFAAHGFLRFGLLDIESAQAAAGAETGFDLVVAANVLHATEDLGRTLRHVADRLAPHGLLLLLEATTPLQWLDLVFGTLPGWWRFTDRALRADHPLLPAEAWCRALQSAGFAAAVPVAGARALPQTVLLAQRAAAQACRIVEAGSTAGAAALQTALAVQGIASHVVVGEAAFAPPVQPVDTVALLLPALVETQADALPAQCTAAVDAVAGQVRALLAQLPQWPRAPRLVLLEGAADQPVHASEPTAAGALRSAALWGLVQTLQFEHPELQCTLLQVATPADAASALLYATADRHVRMLNGQRQVARLRPVDVAITQANEGSTPQRLEGDGVSIASLSWRPFTPRALGAGDVRVRICAAGLNFRDVLIAIGQYPHADPAQPDRLGAECVGEVIACGTDVHDLPVGTRVMALAADGFATEAVLPRALVVPVPDAAALADDAAAATLPVAFATAYHGLVHCAGLRRGERVLIHAGTGGVGQAAIQIAQSLGAEVFATASRAKWPALQALGVQHVMDSRSTGFAAEIAACTGGAGVHVVLNPLPGAMQRESLAALAADGRFVEIGKGGGLDDAGFAAVAPGVRLHRVDLAALSRSAPAHVQSLLTTLAAEVRAGRWRPLPVQVFAPADAAAALRTLQQARHLGKLVLQPPGDAEAPSRVTVRADGCTLITGGLGGLGLQVAQWLVAQGARELVLAGRHAEPDEATAAQLDALRAQGARVHLRAVDVSDRAGLAALLAGIGGGGPITGPLRGVVHAAGVLDDAPIEQQHPERLARVLAPKLAGGWHLHSLTAALPLDFFVLFGSAAGLLGAPGQANHAAANAFLDGLARWRRAQGLPALSLAWGAWSQVGSALRYRRDGSVADTAGRAGQVSGLPGVGWIDPGEGLQWLGRLWHAPQPVLGVLPIDWRQLSAHPALRGAPMWSPLVAGSSAGDAAGAPADAVAAQAAATPAGALRGRVLALPASERAAALDDALCTLIAQTLGFGVAELDRQAGFFDLGLDSLSALELKNRLQHELGLALPSTLAFDHPTPAALVAHLASRLQAQAEEAGPASAAAAPKPAAATGESGPAAPDQPATALADQLDARLDALDRLLDEAPLG</sequence>
<dbReference type="Gene3D" id="3.40.50.150">
    <property type="entry name" value="Vaccinia Virus protein VP39"/>
    <property type="match status" value="1"/>
</dbReference>
<keyword evidence="9" id="KW-0175">Coiled coil</keyword>
<dbReference type="Gene3D" id="3.40.50.720">
    <property type="entry name" value="NAD(P)-binding Rossmann-like Domain"/>
    <property type="match status" value="3"/>
</dbReference>
<dbReference type="InterPro" id="IPR009081">
    <property type="entry name" value="PP-bd_ACP"/>
</dbReference>
<dbReference type="SUPFAM" id="SSF47336">
    <property type="entry name" value="ACP-like"/>
    <property type="match status" value="1"/>
</dbReference>
<dbReference type="FunFam" id="3.40.50.720:FF:000209">
    <property type="entry name" value="Polyketide synthase Pks12"/>
    <property type="match status" value="1"/>
</dbReference>
<dbReference type="InterPro" id="IPR020841">
    <property type="entry name" value="PKS_Beta-ketoAc_synthase_dom"/>
</dbReference>
<organism evidence="14 15">
    <name type="scientific">Aquincola agrisoli</name>
    <dbReference type="NCBI Taxonomy" id="3119538"/>
    <lineage>
        <taxon>Bacteria</taxon>
        <taxon>Pseudomonadati</taxon>
        <taxon>Pseudomonadota</taxon>
        <taxon>Betaproteobacteria</taxon>
        <taxon>Burkholderiales</taxon>
        <taxon>Sphaerotilaceae</taxon>
        <taxon>Aquincola</taxon>
    </lineage>
</organism>
<gene>
    <name evidence="14" type="ORF">V4F39_04335</name>
</gene>
<dbReference type="InterPro" id="IPR020806">
    <property type="entry name" value="PKS_PP-bd"/>
</dbReference>
<feature type="region of interest" description="N-terminal hotdog fold" evidence="8">
    <location>
        <begin position="958"/>
        <end position="1083"/>
    </location>
</feature>
<evidence type="ECO:0000256" key="3">
    <source>
        <dbReference type="ARBA" id="ARBA00022679"/>
    </source>
</evidence>
<evidence type="ECO:0000259" key="11">
    <source>
        <dbReference type="PROSITE" id="PS50075"/>
    </source>
</evidence>
<keyword evidence="1" id="KW-0596">Phosphopantetheine</keyword>
<dbReference type="InterPro" id="IPR013968">
    <property type="entry name" value="PKS_KR"/>
</dbReference>
<evidence type="ECO:0000256" key="4">
    <source>
        <dbReference type="ARBA" id="ARBA00022857"/>
    </source>
</evidence>
<name>A0AAW9QCK5_9BURK</name>
<dbReference type="Pfam" id="PF13602">
    <property type="entry name" value="ADH_zinc_N_2"/>
    <property type="match status" value="1"/>
</dbReference>
<evidence type="ECO:0000259" key="13">
    <source>
        <dbReference type="PROSITE" id="PS52019"/>
    </source>
</evidence>
<accession>A0AAW9QCK5</accession>
<dbReference type="RefSeq" id="WP_332288069.1">
    <property type="nucleotide sequence ID" value="NZ_JAZIBG010000014.1"/>
</dbReference>
<dbReference type="Pfam" id="PF08659">
    <property type="entry name" value="KR"/>
    <property type="match status" value="1"/>
</dbReference>
<keyword evidence="4" id="KW-0521">NADP</keyword>
<feature type="domain" description="PKS/mFAS DH" evidence="13">
    <location>
        <begin position="958"/>
        <end position="1254"/>
    </location>
</feature>
<feature type="region of interest" description="Disordered" evidence="10">
    <location>
        <begin position="2575"/>
        <end position="2605"/>
    </location>
</feature>
<dbReference type="InterPro" id="IPR057326">
    <property type="entry name" value="KR_dom"/>
</dbReference>
<proteinExistence type="predicted"/>
<dbReference type="CDD" id="cd00833">
    <property type="entry name" value="PKS"/>
    <property type="match status" value="1"/>
</dbReference>
<evidence type="ECO:0000256" key="2">
    <source>
        <dbReference type="ARBA" id="ARBA00022553"/>
    </source>
</evidence>
<dbReference type="PROSITE" id="PS52004">
    <property type="entry name" value="KS3_2"/>
    <property type="match status" value="1"/>
</dbReference>
<dbReference type="CDD" id="cd02440">
    <property type="entry name" value="AdoMet_MTases"/>
    <property type="match status" value="1"/>
</dbReference>
<dbReference type="Pfam" id="PF21089">
    <property type="entry name" value="PKS_DH_N"/>
    <property type="match status" value="1"/>
</dbReference>
<dbReference type="InterPro" id="IPR020807">
    <property type="entry name" value="PKS_DH"/>
</dbReference>
<dbReference type="GO" id="GO:0004312">
    <property type="term" value="F:fatty acid synthase activity"/>
    <property type="evidence" value="ECO:0007669"/>
    <property type="project" value="TreeGrafter"/>
</dbReference>
<comment type="caution">
    <text evidence="14">The sequence shown here is derived from an EMBL/GenBank/DDBJ whole genome shotgun (WGS) entry which is preliminary data.</text>
</comment>
<dbReference type="SUPFAM" id="SSF53901">
    <property type="entry name" value="Thiolase-like"/>
    <property type="match status" value="1"/>
</dbReference>
<reference evidence="14 15" key="1">
    <citation type="submission" date="2024-02" db="EMBL/GenBank/DDBJ databases">
        <title>Genome sequence of Aquincola sp. MAHUQ-54.</title>
        <authorList>
            <person name="Huq M.A."/>
        </authorList>
    </citation>
    <scope>NUCLEOTIDE SEQUENCE [LARGE SCALE GENOMIC DNA]</scope>
    <source>
        <strain evidence="14 15">MAHUQ-54</strain>
    </source>
</reference>
<dbReference type="InterPro" id="IPR036291">
    <property type="entry name" value="NAD(P)-bd_dom_sf"/>
</dbReference>
<dbReference type="Gene3D" id="3.30.70.3290">
    <property type="match status" value="1"/>
</dbReference>
<dbReference type="InterPro" id="IPR029063">
    <property type="entry name" value="SAM-dependent_MTases_sf"/>
</dbReference>
<evidence type="ECO:0000313" key="14">
    <source>
        <dbReference type="EMBL" id="MEF7613129.1"/>
    </source>
</evidence>
<dbReference type="InterPro" id="IPR049552">
    <property type="entry name" value="PKS_DH_N"/>
</dbReference>
<feature type="domain" description="Ketosynthase family 3 (KS3)" evidence="12">
    <location>
        <begin position="52"/>
        <end position="483"/>
    </location>
</feature>
<dbReference type="SUPFAM" id="SSF53335">
    <property type="entry name" value="S-adenosyl-L-methionine-dependent methyltransferases"/>
    <property type="match status" value="1"/>
</dbReference>
<dbReference type="Pfam" id="PF16197">
    <property type="entry name" value="KAsynt_C_assoc"/>
    <property type="match status" value="1"/>
</dbReference>
<dbReference type="SUPFAM" id="SSF55048">
    <property type="entry name" value="Probable ACP-binding domain of malonyl-CoA ACP transacylase"/>
    <property type="match status" value="1"/>
</dbReference>
<evidence type="ECO:0000256" key="9">
    <source>
        <dbReference type="SAM" id="Coils"/>
    </source>
</evidence>
<dbReference type="Gene3D" id="3.40.366.10">
    <property type="entry name" value="Malonyl-Coenzyme A Acyl Carrier Protein, domain 2"/>
    <property type="match status" value="1"/>
</dbReference>
<feature type="compositionally biased region" description="Low complexity" evidence="10">
    <location>
        <begin position="2575"/>
        <end position="2591"/>
    </location>
</feature>
<comment type="function">
    <text evidence="7">Involved in production of the polyketide antibiotic thailandamide.</text>
</comment>
<keyword evidence="6" id="KW-0012">Acyltransferase</keyword>
<dbReference type="InterPro" id="IPR014043">
    <property type="entry name" value="Acyl_transferase_dom"/>
</dbReference>
<dbReference type="CDD" id="cd05195">
    <property type="entry name" value="enoyl_red"/>
    <property type="match status" value="1"/>
</dbReference>
<dbReference type="Pfam" id="PF00698">
    <property type="entry name" value="Acyl_transf_1"/>
    <property type="match status" value="1"/>
</dbReference>
<evidence type="ECO:0000256" key="7">
    <source>
        <dbReference type="ARBA" id="ARBA00054155"/>
    </source>
</evidence>
<feature type="coiled-coil region" evidence="9">
    <location>
        <begin position="21"/>
        <end position="48"/>
    </location>
</feature>
<dbReference type="InterPro" id="IPR049900">
    <property type="entry name" value="PKS_mFAS_DH"/>
</dbReference>
<dbReference type="Pfam" id="PF00109">
    <property type="entry name" value="ketoacyl-synt"/>
    <property type="match status" value="1"/>
</dbReference>
<dbReference type="InterPro" id="IPR050091">
    <property type="entry name" value="PKS_NRPS_Biosynth_Enz"/>
</dbReference>
<dbReference type="InterPro" id="IPR032821">
    <property type="entry name" value="PKS_assoc"/>
</dbReference>
<keyword evidence="5" id="KW-0511">Multifunctional enzyme</keyword>
<dbReference type="FunFam" id="3.40.47.10:FF:000019">
    <property type="entry name" value="Polyketide synthase type I"/>
    <property type="match status" value="1"/>
</dbReference>
<dbReference type="InterPro" id="IPR016036">
    <property type="entry name" value="Malonyl_transacylase_ACP-bd"/>
</dbReference>
<dbReference type="InterPro" id="IPR014030">
    <property type="entry name" value="Ketoacyl_synth_N"/>
</dbReference>
<dbReference type="SUPFAM" id="SSF50129">
    <property type="entry name" value="GroES-like"/>
    <property type="match status" value="1"/>
</dbReference>
<feature type="active site" description="Proton donor; for dehydratase activity" evidence="8">
    <location>
        <position position="1165"/>
    </location>
</feature>